<keyword evidence="4" id="KW-1185">Reference proteome</keyword>
<evidence type="ECO:0000256" key="1">
    <source>
        <dbReference type="SAM" id="MobiDB-lite"/>
    </source>
</evidence>
<gene>
    <name evidence="3" type="ORF">J7T54_000713</name>
</gene>
<dbReference type="RefSeq" id="XP_051364067.1">
    <property type="nucleotide sequence ID" value="XM_051504562.1"/>
</dbReference>
<feature type="domain" description="F-box" evidence="2">
    <location>
        <begin position="45"/>
        <end position="90"/>
    </location>
</feature>
<dbReference type="GeneID" id="75827232"/>
<dbReference type="Pfam" id="PF00646">
    <property type="entry name" value="F-box"/>
    <property type="match status" value="1"/>
</dbReference>
<accession>A0A9P9Y4E8</accession>
<organism evidence="3 4">
    <name type="scientific">Emericellopsis cladophorae</name>
    <dbReference type="NCBI Taxonomy" id="2686198"/>
    <lineage>
        <taxon>Eukaryota</taxon>
        <taxon>Fungi</taxon>
        <taxon>Dikarya</taxon>
        <taxon>Ascomycota</taxon>
        <taxon>Pezizomycotina</taxon>
        <taxon>Sordariomycetes</taxon>
        <taxon>Hypocreomycetidae</taxon>
        <taxon>Hypocreales</taxon>
        <taxon>Bionectriaceae</taxon>
        <taxon>Emericellopsis</taxon>
    </lineage>
</organism>
<comment type="caution">
    <text evidence="3">The sequence shown here is derived from an EMBL/GenBank/DDBJ whole genome shotgun (WGS) entry which is preliminary data.</text>
</comment>
<sequence length="812" mass="90816">MSTTPEASSYENAPDEDNMLPFPSDAMPSPRKRCKLAHGTPAQPQWPAGEIPVEIFEIIVAHLNRSEIRSLRLVCREFEDKVSSYYFRNVVVPFRSELYGTLPPDETGVRQHPSSALFSNGGSIFKTFGHHILRFALSLELNEDALAYPPIKAVQEALPAFWGIYRWPHQSYNRYTHLQSIEQTADETQSLKHALWCLTKVTNLGLCCDAGLGFLLRPDTEARGRAISRPVFTNQNWRRGSRQSTDSDADGDIVTLTDFNGLTRSRSKLTSDSMNHKERILERMMEDVGYRGQEVDEAIQILLATEHRDLESLELGDDPAVPVVDVGAETGNATPRPRYRTIFDTMAGPESISTEDVRVDDYHAHRNHPRPPLMPTDLTLAQKELLLELEWAHRAMIQSYILAIADRGPPNFLQNLTTLTFASIPSCQVQILNDPRIWLNLPQVSQVSLGVIADWRRIVKRSPGCIDDLPVSPVQAVGKVYNLINNCIGPQSNIESLHFEWICGGEFAPSFAQRNQYVLPAPIVDRPRNLMIHGFVKEDQGALLFLPHIKHLSLKNCWFTPDAFLQTIRRMGLASLEKLELESVSLSGPVAPADQAPQHHAAHMAVPAGLWAHNHPLPVHHPAQNNEDAAEEIDMGGEPRWFTWSHMVGHFCSNRASRDESLDRLELAEQRDLAVSALSKYVPDAIRLFEDEGLYKIRCASFKSCGYIWVKHPKVDTRVLMPPDIADVARTPALPAGPARLVPAMQSCKDELAARILPYVREVDKDNLENMYGMRFGWSDVYDGSIIADAILDGVDAPGAARFTGSVNSPGQ</sequence>
<evidence type="ECO:0000313" key="3">
    <source>
        <dbReference type="EMBL" id="KAI6783211.1"/>
    </source>
</evidence>
<dbReference type="InterPro" id="IPR001810">
    <property type="entry name" value="F-box_dom"/>
</dbReference>
<dbReference type="AlphaFoldDB" id="A0A9P9Y4E8"/>
<proteinExistence type="predicted"/>
<evidence type="ECO:0000259" key="2">
    <source>
        <dbReference type="PROSITE" id="PS50181"/>
    </source>
</evidence>
<reference evidence="3" key="1">
    <citation type="journal article" date="2021" name="J Fungi (Basel)">
        <title>Genomic and Metabolomic Analyses of the Marine Fungus Emericellopsis cladophorae: Insights into Saltwater Adaptability Mechanisms and Its Biosynthetic Potential.</title>
        <authorList>
            <person name="Goncalves M.F.M."/>
            <person name="Hilario S."/>
            <person name="Van de Peer Y."/>
            <person name="Esteves A.C."/>
            <person name="Alves A."/>
        </authorList>
    </citation>
    <scope>NUCLEOTIDE SEQUENCE</scope>
    <source>
        <strain evidence="3">MUM 19.33</strain>
    </source>
</reference>
<reference evidence="3" key="2">
    <citation type="submission" date="2022-07" db="EMBL/GenBank/DDBJ databases">
        <authorList>
            <person name="Goncalves M.F.M."/>
            <person name="Hilario S."/>
            <person name="Van De Peer Y."/>
            <person name="Esteves A.C."/>
            <person name="Alves A."/>
        </authorList>
    </citation>
    <scope>NUCLEOTIDE SEQUENCE</scope>
    <source>
        <strain evidence="3">MUM 19.33</strain>
    </source>
</reference>
<dbReference type="OrthoDB" id="4194555at2759"/>
<feature type="compositionally biased region" description="Polar residues" evidence="1">
    <location>
        <begin position="1"/>
        <end position="11"/>
    </location>
</feature>
<protein>
    <recommendedName>
        <fullName evidence="2">F-box domain-containing protein</fullName>
    </recommendedName>
</protein>
<feature type="region of interest" description="Disordered" evidence="1">
    <location>
        <begin position="1"/>
        <end position="41"/>
    </location>
</feature>
<evidence type="ECO:0000313" key="4">
    <source>
        <dbReference type="Proteomes" id="UP001055219"/>
    </source>
</evidence>
<dbReference type="PROSITE" id="PS50181">
    <property type="entry name" value="FBOX"/>
    <property type="match status" value="1"/>
</dbReference>
<name>A0A9P9Y4E8_9HYPO</name>
<dbReference type="Proteomes" id="UP001055219">
    <property type="component" value="Unassembled WGS sequence"/>
</dbReference>
<dbReference type="EMBL" id="JAGIXG020000009">
    <property type="protein sequence ID" value="KAI6783211.1"/>
    <property type="molecule type" value="Genomic_DNA"/>
</dbReference>
<dbReference type="SMART" id="SM00256">
    <property type="entry name" value="FBOX"/>
    <property type="match status" value="1"/>
</dbReference>